<dbReference type="PANTHER" id="PTHR33946">
    <property type="match status" value="1"/>
</dbReference>
<feature type="compositionally biased region" description="Low complexity" evidence="3">
    <location>
        <begin position="62"/>
        <end position="73"/>
    </location>
</feature>
<feature type="compositionally biased region" description="Low complexity" evidence="3">
    <location>
        <begin position="81"/>
        <end position="96"/>
    </location>
</feature>
<name>A0A6A4Y583_9STRA</name>
<evidence type="ECO:0000256" key="1">
    <source>
        <dbReference type="ARBA" id="ARBA00022737"/>
    </source>
</evidence>
<dbReference type="EMBL" id="VJMH01006361">
    <property type="protein sequence ID" value="KAF0690640.1"/>
    <property type="molecule type" value="Genomic_DNA"/>
</dbReference>
<sequence length="336" mass="34989">MGTPSPTLAATPAPTPEETPSTAPESTPAPTPAATPVPTPEDTPSATPDSTPSPTPAPTPQETPSATLDSTPAATPPATPVPTTSTTPAVTATTHTEQCSTLEPDTDYPGHDLKWTSQSSPGLCCADCEATQGCMGFVWTGYLGGTCWLKSSHFQSADRRVYVGAVTGALQTTTTNKCTPLKSNVDYPGNDLASTNQVFADFCCADCDATVGCTAYVWTSFNNGTCWIKHSLGPKTVSPGASAGSVQPQNDLCTPVEANVDYVGNDLTSTQRPSVNDCCSDCDKTVGCNAYVWTNYNGGTCWLKSSQGDKVYVAGAFAASMVRQRCNAFEDSVDYV</sequence>
<feature type="compositionally biased region" description="Pro residues" evidence="3">
    <location>
        <begin position="51"/>
        <end position="61"/>
    </location>
</feature>
<feature type="compositionally biased region" description="Pro residues" evidence="3">
    <location>
        <begin position="27"/>
        <end position="41"/>
    </location>
</feature>
<keyword evidence="1" id="KW-0677">Repeat</keyword>
<protein>
    <recommendedName>
        <fullName evidence="4">Apple domain-containing protein</fullName>
    </recommendedName>
</protein>
<feature type="domain" description="Apple" evidence="4">
    <location>
        <begin position="253"/>
        <end position="326"/>
    </location>
</feature>
<dbReference type="PANTHER" id="PTHR33946:SF4">
    <property type="entry name" value="COAGULATION FACTOR XI"/>
    <property type="match status" value="1"/>
</dbReference>
<dbReference type="CDD" id="cd01100">
    <property type="entry name" value="APPLE_Factor_XI_like"/>
    <property type="match status" value="1"/>
</dbReference>
<dbReference type="InterPro" id="IPR000177">
    <property type="entry name" value="Apple"/>
</dbReference>
<organism evidence="5">
    <name type="scientific">Aphanomyces stellatus</name>
    <dbReference type="NCBI Taxonomy" id="120398"/>
    <lineage>
        <taxon>Eukaryota</taxon>
        <taxon>Sar</taxon>
        <taxon>Stramenopiles</taxon>
        <taxon>Oomycota</taxon>
        <taxon>Saprolegniomycetes</taxon>
        <taxon>Saprolegniales</taxon>
        <taxon>Verrucalvaceae</taxon>
        <taxon>Aphanomyces</taxon>
    </lineage>
</organism>
<dbReference type="Pfam" id="PF14295">
    <property type="entry name" value="PAN_4"/>
    <property type="match status" value="3"/>
</dbReference>
<dbReference type="SMART" id="SM00223">
    <property type="entry name" value="APPLE"/>
    <property type="match status" value="2"/>
</dbReference>
<evidence type="ECO:0000256" key="3">
    <source>
        <dbReference type="SAM" id="MobiDB-lite"/>
    </source>
</evidence>
<comment type="caution">
    <text evidence="5">The sequence shown here is derived from an EMBL/GenBank/DDBJ whole genome shotgun (WGS) entry which is preliminary data.</text>
</comment>
<feature type="region of interest" description="Disordered" evidence="3">
    <location>
        <begin position="1"/>
        <end position="107"/>
    </location>
</feature>
<feature type="compositionally biased region" description="Low complexity" evidence="3">
    <location>
        <begin position="1"/>
        <end position="26"/>
    </location>
</feature>
<gene>
    <name evidence="5" type="ORF">As57867_017918</name>
</gene>
<evidence type="ECO:0000259" key="4">
    <source>
        <dbReference type="PROSITE" id="PS50948"/>
    </source>
</evidence>
<dbReference type="GO" id="GO:0006508">
    <property type="term" value="P:proteolysis"/>
    <property type="evidence" value="ECO:0007669"/>
    <property type="project" value="InterPro"/>
</dbReference>
<feature type="non-terminal residue" evidence="5">
    <location>
        <position position="336"/>
    </location>
</feature>
<reference evidence="5" key="1">
    <citation type="submission" date="2019-06" db="EMBL/GenBank/DDBJ databases">
        <title>Genomics analysis of Aphanomyces spp. identifies a new class of oomycete effector associated with host adaptation.</title>
        <authorList>
            <person name="Gaulin E."/>
        </authorList>
    </citation>
    <scope>NUCLEOTIDE SEQUENCE</scope>
    <source>
        <strain evidence="5">CBS 578.67</strain>
    </source>
</reference>
<evidence type="ECO:0000256" key="2">
    <source>
        <dbReference type="ARBA" id="ARBA00023157"/>
    </source>
</evidence>
<dbReference type="Gene3D" id="3.50.4.10">
    <property type="entry name" value="Hepatocyte Growth Factor"/>
    <property type="match status" value="3"/>
</dbReference>
<proteinExistence type="predicted"/>
<evidence type="ECO:0000313" key="5">
    <source>
        <dbReference type="EMBL" id="KAF0690640.1"/>
    </source>
</evidence>
<keyword evidence="2" id="KW-1015">Disulfide bond</keyword>
<dbReference type="InterPro" id="IPR003609">
    <property type="entry name" value="Pan_app"/>
</dbReference>
<accession>A0A6A4Y583</accession>
<dbReference type="AlphaFoldDB" id="A0A6A4Y583"/>
<dbReference type="GO" id="GO:0005576">
    <property type="term" value="C:extracellular region"/>
    <property type="evidence" value="ECO:0007669"/>
    <property type="project" value="InterPro"/>
</dbReference>
<dbReference type="OrthoDB" id="78172at2759"/>
<dbReference type="PROSITE" id="PS50948">
    <property type="entry name" value="PAN"/>
    <property type="match status" value="1"/>
</dbReference>